<keyword evidence="3" id="KW-0560">Oxidoreductase</keyword>
<dbReference type="RefSeq" id="WP_167613021.1">
    <property type="nucleotide sequence ID" value="NZ_SOYS01000007.1"/>
</dbReference>
<evidence type="ECO:0000259" key="6">
    <source>
        <dbReference type="SMART" id="SM00829"/>
    </source>
</evidence>
<comment type="similarity">
    <text evidence="4">Belongs to the zinc-containing alcohol dehydrogenase family.</text>
</comment>
<evidence type="ECO:0000256" key="5">
    <source>
        <dbReference type="SAM" id="MobiDB-lite"/>
    </source>
</evidence>
<evidence type="ECO:0000256" key="2">
    <source>
        <dbReference type="ARBA" id="ARBA00022833"/>
    </source>
</evidence>
<dbReference type="Gene3D" id="3.90.180.10">
    <property type="entry name" value="Medium-chain alcohol dehydrogenases, catalytic domain"/>
    <property type="match status" value="2"/>
</dbReference>
<evidence type="ECO:0000313" key="8">
    <source>
        <dbReference type="Proteomes" id="UP000697927"/>
    </source>
</evidence>
<proteinExistence type="inferred from homology"/>
<feature type="domain" description="Enoyl reductase (ER)" evidence="6">
    <location>
        <begin position="10"/>
        <end position="314"/>
    </location>
</feature>
<dbReference type="InterPro" id="IPR002328">
    <property type="entry name" value="ADH_Zn_CS"/>
</dbReference>
<dbReference type="PANTHER" id="PTHR43401">
    <property type="entry name" value="L-THREONINE 3-DEHYDROGENASE"/>
    <property type="match status" value="1"/>
</dbReference>
<dbReference type="CDD" id="cd08254">
    <property type="entry name" value="hydroxyacyl_CoA_DH"/>
    <property type="match status" value="1"/>
</dbReference>
<dbReference type="SUPFAM" id="SSF51735">
    <property type="entry name" value="NAD(P)-binding Rossmann-fold domains"/>
    <property type="match status" value="1"/>
</dbReference>
<dbReference type="EMBL" id="SOYS01000007">
    <property type="protein sequence ID" value="NIY48812.1"/>
    <property type="molecule type" value="Genomic_DNA"/>
</dbReference>
<dbReference type="PROSITE" id="PS00059">
    <property type="entry name" value="ADH_ZINC"/>
    <property type="match status" value="1"/>
</dbReference>
<name>A0ABX0VPD4_9ENTR</name>
<reference evidence="7 8" key="1">
    <citation type="journal article" date="2020" name="Microorganisms">
        <title>Polyphasic Characterisation of Cedecea colo sp. nov., a New Enteric Bacterium Isolated from the Koala Hindgut.</title>
        <authorList>
            <person name="Boath J.M."/>
            <person name="Dakhal S."/>
            <person name="Van T.T.H."/>
            <person name="Moore R.J."/>
            <person name="Dekiwadia C."/>
            <person name="Macreadie I.G."/>
        </authorList>
    </citation>
    <scope>NUCLEOTIDE SEQUENCE [LARGE SCALE GENOMIC DNA]</scope>
    <source>
        <strain evidence="7 8">ZA</strain>
    </source>
</reference>
<dbReference type="Pfam" id="PF08240">
    <property type="entry name" value="ADH_N"/>
    <property type="match status" value="1"/>
</dbReference>
<dbReference type="PANTHER" id="PTHR43401:SF5">
    <property type="entry name" value="ALCOHOL DEHYDROGENASE-RELATED"/>
    <property type="match status" value="1"/>
</dbReference>
<keyword evidence="2 4" id="KW-0862">Zinc</keyword>
<dbReference type="InterPro" id="IPR013149">
    <property type="entry name" value="ADH-like_C"/>
</dbReference>
<protein>
    <submittedName>
        <fullName evidence="7">Zn-dependent alcohol dehydrogenase</fullName>
    </submittedName>
</protein>
<evidence type="ECO:0000313" key="7">
    <source>
        <dbReference type="EMBL" id="NIY48812.1"/>
    </source>
</evidence>
<dbReference type="InterPro" id="IPR036291">
    <property type="entry name" value="NAD(P)-bd_dom_sf"/>
</dbReference>
<evidence type="ECO:0000256" key="1">
    <source>
        <dbReference type="ARBA" id="ARBA00022723"/>
    </source>
</evidence>
<dbReference type="SUPFAM" id="SSF50129">
    <property type="entry name" value="GroES-like"/>
    <property type="match status" value="1"/>
</dbReference>
<keyword evidence="1 4" id="KW-0479">Metal-binding</keyword>
<accession>A0ABX0VPD4</accession>
<gene>
    <name evidence="7" type="ORF">E2L00_15185</name>
</gene>
<dbReference type="InterPro" id="IPR011032">
    <property type="entry name" value="GroES-like_sf"/>
</dbReference>
<comment type="caution">
    <text evidence="7">The sequence shown here is derived from an EMBL/GenBank/DDBJ whole genome shotgun (WGS) entry which is preliminary data.</text>
</comment>
<sequence>MKAMRFVEIGAPLQLQEVPIPTAQPGWVVIRVEAAGICHTDNHILAGAQFASSNGASLASTPPLTLGHEVAGVITEIGSDVEGWYVGDRVVSGPMPPGLTLGAPGNTVDGGFAEYCAIPAQRLMPIPDGLPFEVAAVATDAINTSYSAVKVAGQVTSGLKVGIVGLGGLGLSGLATACYLGAQTYGVDVNPGTFASARRIGARECFTTIAELGKVQPDVIVDFAGAGTTSYEAALALGFGGRLVIVGMETKSASLDTYDLILGEKTVVGSHGGSPGTLSEVFTALQDGYLAPNVTEVPLTELNDALDRLKSRTSNGQRYFTRPGFNGTGDDSAQAPSAKGGVAP</sequence>
<dbReference type="InterPro" id="IPR020843">
    <property type="entry name" value="ER"/>
</dbReference>
<keyword evidence="8" id="KW-1185">Reference proteome</keyword>
<dbReference type="SMART" id="SM00829">
    <property type="entry name" value="PKS_ER"/>
    <property type="match status" value="1"/>
</dbReference>
<feature type="region of interest" description="Disordered" evidence="5">
    <location>
        <begin position="316"/>
        <end position="344"/>
    </location>
</feature>
<dbReference type="InterPro" id="IPR013154">
    <property type="entry name" value="ADH-like_N"/>
</dbReference>
<dbReference type="InterPro" id="IPR050129">
    <property type="entry name" value="Zn_alcohol_dh"/>
</dbReference>
<evidence type="ECO:0000256" key="3">
    <source>
        <dbReference type="ARBA" id="ARBA00023002"/>
    </source>
</evidence>
<evidence type="ECO:0000256" key="4">
    <source>
        <dbReference type="RuleBase" id="RU361277"/>
    </source>
</evidence>
<dbReference type="Pfam" id="PF00107">
    <property type="entry name" value="ADH_zinc_N"/>
    <property type="match status" value="1"/>
</dbReference>
<dbReference type="Proteomes" id="UP000697927">
    <property type="component" value="Unassembled WGS sequence"/>
</dbReference>
<comment type="cofactor">
    <cofactor evidence="4">
        <name>Zn(2+)</name>
        <dbReference type="ChEBI" id="CHEBI:29105"/>
    </cofactor>
</comment>
<dbReference type="Gene3D" id="3.40.50.720">
    <property type="entry name" value="NAD(P)-binding Rossmann-like Domain"/>
    <property type="match status" value="1"/>
</dbReference>
<organism evidence="7 8">
    <name type="scientific">Cedecea colo</name>
    <dbReference type="NCBI Taxonomy" id="2552946"/>
    <lineage>
        <taxon>Bacteria</taxon>
        <taxon>Pseudomonadati</taxon>
        <taxon>Pseudomonadota</taxon>
        <taxon>Gammaproteobacteria</taxon>
        <taxon>Enterobacterales</taxon>
        <taxon>Enterobacteriaceae</taxon>
        <taxon>Cedecea</taxon>
    </lineage>
</organism>